<feature type="region of interest" description="Disordered" evidence="2">
    <location>
        <begin position="130"/>
        <end position="164"/>
    </location>
</feature>
<dbReference type="OrthoDB" id="10684629at2759"/>
<proteinExistence type="predicted"/>
<feature type="region of interest" description="Disordered" evidence="2">
    <location>
        <begin position="614"/>
        <end position="657"/>
    </location>
</feature>
<dbReference type="KEGG" id="cre:CHLRE_09g399812v5"/>
<feature type="compositionally biased region" description="Polar residues" evidence="2">
    <location>
        <begin position="876"/>
        <end position="892"/>
    </location>
</feature>
<protein>
    <submittedName>
        <fullName evidence="3">Uncharacterized protein</fullName>
    </submittedName>
</protein>
<dbReference type="EMBL" id="CM008970">
    <property type="protein sequence ID" value="PNW79075.1"/>
    <property type="molecule type" value="Genomic_DNA"/>
</dbReference>
<feature type="region of interest" description="Disordered" evidence="2">
    <location>
        <begin position="819"/>
        <end position="892"/>
    </location>
</feature>
<keyword evidence="1" id="KW-0175">Coiled coil</keyword>
<name>A0A2K3DEX8_CHLRE</name>
<keyword evidence="4" id="KW-1185">Reference proteome</keyword>
<dbReference type="ExpressionAtlas" id="A0A2K3DEX8">
    <property type="expression patterns" value="baseline and differential"/>
</dbReference>
<organism evidence="3 4">
    <name type="scientific">Chlamydomonas reinhardtii</name>
    <name type="common">Chlamydomonas smithii</name>
    <dbReference type="NCBI Taxonomy" id="3055"/>
    <lineage>
        <taxon>Eukaryota</taxon>
        <taxon>Viridiplantae</taxon>
        <taxon>Chlorophyta</taxon>
        <taxon>core chlorophytes</taxon>
        <taxon>Chlorophyceae</taxon>
        <taxon>CS clade</taxon>
        <taxon>Chlamydomonadales</taxon>
        <taxon>Chlamydomonadaceae</taxon>
        <taxon>Chlamydomonas</taxon>
    </lineage>
</organism>
<evidence type="ECO:0000256" key="2">
    <source>
        <dbReference type="SAM" id="MobiDB-lite"/>
    </source>
</evidence>
<dbReference type="InParanoid" id="A0A2K3DEX8"/>
<feature type="coiled-coil region" evidence="1">
    <location>
        <begin position="720"/>
        <end position="768"/>
    </location>
</feature>
<evidence type="ECO:0000313" key="4">
    <source>
        <dbReference type="Proteomes" id="UP000006906"/>
    </source>
</evidence>
<dbReference type="RefSeq" id="XP_001694826.2">
    <property type="nucleotide sequence ID" value="XM_001694774.3"/>
</dbReference>
<sequence length="892" mass="93287">MIHEIYRSFILKKLKQLIGTEATDRLGLGNTSVLFTGSPSDIERKYAHVLEEGATPVARAAASSEEISLAGQWPRKANTSASRLTQQLHNWSHLANIGPSIDMKVETELVCGKYSAAMASHAQFELALQHPQSQATGGGRGAGRGAHHSAGRGPGRGSVPGPTPIADAAGGIMPNNKAALRTEVHAFFSLSGHGATISKLQLGKTSALSLMGDSSSSLEEVNVVVRVPARTLALAQLSAWQAQRGLYYHSQSDSRRVRLEYGVPAFSSHYSGSLNTAYRLPAYVHVLHGSVPGSAAESVRAAVDDIVHDYLQSGTAADASLGLAAAGRNAAVLALNGMLTASEPSGRSSSGTQANSLEFRYASDRQRALAQAVGSMMVFSPERIISISFPAPDRRARSGLEDLRLVISAEKITELKGVPEPQLMQGLQTLAHRLRTGLRRMPRLLAKAGSSTANQPQPIHVYSAYGDNMRAVSSEHDLFAGMVWHSNTTGQDYALLGGRLSTGASSEFIFRRPDEQSSLQLQFADRYSLALVTHSLLIDEGFQPKPMQLLGPGTLSILTNNPPLVKLPQSWRTSADSYAVGGNLAAGKPPLQPADGDEKAANIAAVSAMLGVQPAKPDTIAPSPSPGRGPTTHVDAGWCSDDDSDTDPDEDMDAPPLPAAAADAAEVDAAAGGQPIQGPPAAAAAGAVVGGQPAQGMAAGAVAGTEAALAHQQHVTAAILAAARAEREAELQAQRQQQEQVLAAAEAARVQQQRMAALEQQRLELQARSRATYPAAGGQLAPILYPGISDPTALRARGEGPGLTRRLDLSPTFAAVRINPTFDSNSPKDPDTEMVNGRMAGRPDPEGTPGSRRPASRLRLTDPGDGADAAGRTGTNHSGASPSSSNAAHNGN</sequence>
<feature type="region of interest" description="Disordered" evidence="2">
    <location>
        <begin position="662"/>
        <end position="681"/>
    </location>
</feature>
<evidence type="ECO:0000256" key="1">
    <source>
        <dbReference type="SAM" id="Coils"/>
    </source>
</evidence>
<evidence type="ECO:0000313" key="3">
    <source>
        <dbReference type="EMBL" id="PNW79075.1"/>
    </source>
</evidence>
<dbReference type="PaxDb" id="3055-EDP02410"/>
<feature type="compositionally biased region" description="Acidic residues" evidence="2">
    <location>
        <begin position="640"/>
        <end position="653"/>
    </location>
</feature>
<dbReference type="GeneID" id="5720406"/>
<dbReference type="AlphaFoldDB" id="A0A2K3DEX8"/>
<gene>
    <name evidence="3" type="ORF">CHLRE_09g399812v5</name>
</gene>
<dbReference type="Gramene" id="PNW79075">
    <property type="protein sequence ID" value="PNW79075"/>
    <property type="gene ID" value="CHLRE_09g399812v5"/>
</dbReference>
<feature type="compositionally biased region" description="Low complexity" evidence="2">
    <location>
        <begin position="861"/>
        <end position="875"/>
    </location>
</feature>
<accession>A0A2K3DEX8</accession>
<dbReference type="Proteomes" id="UP000006906">
    <property type="component" value="Chromosome 9"/>
</dbReference>
<reference evidence="3 4" key="1">
    <citation type="journal article" date="2007" name="Science">
        <title>The Chlamydomonas genome reveals the evolution of key animal and plant functions.</title>
        <authorList>
            <person name="Merchant S.S."/>
            <person name="Prochnik S.E."/>
            <person name="Vallon O."/>
            <person name="Harris E.H."/>
            <person name="Karpowicz S.J."/>
            <person name="Witman G.B."/>
            <person name="Terry A."/>
            <person name="Salamov A."/>
            <person name="Fritz-Laylin L.K."/>
            <person name="Marechal-Drouard L."/>
            <person name="Marshall W.F."/>
            <person name="Qu L.H."/>
            <person name="Nelson D.R."/>
            <person name="Sanderfoot A.A."/>
            <person name="Spalding M.H."/>
            <person name="Kapitonov V.V."/>
            <person name="Ren Q."/>
            <person name="Ferris P."/>
            <person name="Lindquist E."/>
            <person name="Shapiro H."/>
            <person name="Lucas S.M."/>
            <person name="Grimwood J."/>
            <person name="Schmutz J."/>
            <person name="Cardol P."/>
            <person name="Cerutti H."/>
            <person name="Chanfreau G."/>
            <person name="Chen C.L."/>
            <person name="Cognat V."/>
            <person name="Croft M.T."/>
            <person name="Dent R."/>
            <person name="Dutcher S."/>
            <person name="Fernandez E."/>
            <person name="Fukuzawa H."/>
            <person name="Gonzalez-Ballester D."/>
            <person name="Gonzalez-Halphen D."/>
            <person name="Hallmann A."/>
            <person name="Hanikenne M."/>
            <person name="Hippler M."/>
            <person name="Inwood W."/>
            <person name="Jabbari K."/>
            <person name="Kalanon M."/>
            <person name="Kuras R."/>
            <person name="Lefebvre P.A."/>
            <person name="Lemaire S.D."/>
            <person name="Lobanov A.V."/>
            <person name="Lohr M."/>
            <person name="Manuell A."/>
            <person name="Meier I."/>
            <person name="Mets L."/>
            <person name="Mittag M."/>
            <person name="Mittelmeier T."/>
            <person name="Moroney J.V."/>
            <person name="Moseley J."/>
            <person name="Napoli C."/>
            <person name="Nedelcu A.M."/>
            <person name="Niyogi K."/>
            <person name="Novoselov S.V."/>
            <person name="Paulsen I.T."/>
            <person name="Pazour G."/>
            <person name="Purton S."/>
            <person name="Ral J.P."/>
            <person name="Riano-Pachon D.M."/>
            <person name="Riekhof W."/>
            <person name="Rymarquis L."/>
            <person name="Schroda M."/>
            <person name="Stern D."/>
            <person name="Umen J."/>
            <person name="Willows R."/>
            <person name="Wilson N."/>
            <person name="Zimmer S.L."/>
            <person name="Allmer J."/>
            <person name="Balk J."/>
            <person name="Bisova K."/>
            <person name="Chen C.J."/>
            <person name="Elias M."/>
            <person name="Gendler K."/>
            <person name="Hauser C."/>
            <person name="Lamb M.R."/>
            <person name="Ledford H."/>
            <person name="Long J.C."/>
            <person name="Minagawa J."/>
            <person name="Page M.D."/>
            <person name="Pan J."/>
            <person name="Pootakham W."/>
            <person name="Roje S."/>
            <person name="Rose A."/>
            <person name="Stahlberg E."/>
            <person name="Terauchi A.M."/>
            <person name="Yang P."/>
            <person name="Ball S."/>
            <person name="Bowler C."/>
            <person name="Dieckmann C.L."/>
            <person name="Gladyshev V.N."/>
            <person name="Green P."/>
            <person name="Jorgensen R."/>
            <person name="Mayfield S."/>
            <person name="Mueller-Roeber B."/>
            <person name="Rajamani S."/>
            <person name="Sayre R.T."/>
            <person name="Brokstein P."/>
            <person name="Dubchak I."/>
            <person name="Goodstein D."/>
            <person name="Hornick L."/>
            <person name="Huang Y.W."/>
            <person name="Jhaveri J."/>
            <person name="Luo Y."/>
            <person name="Martinez D."/>
            <person name="Ngau W.C."/>
            <person name="Otillar B."/>
            <person name="Poliakov A."/>
            <person name="Porter A."/>
            <person name="Szajkowski L."/>
            <person name="Werner G."/>
            <person name="Zhou K."/>
            <person name="Grigoriev I.V."/>
            <person name="Rokhsar D.S."/>
            <person name="Grossman A.R."/>
        </authorList>
    </citation>
    <scope>NUCLEOTIDE SEQUENCE [LARGE SCALE GENOMIC DNA]</scope>
    <source>
        <strain evidence="4">CC-503</strain>
    </source>
</reference>